<name>A0A391P489_9FIRM</name>
<gene>
    <name evidence="8" type="ORF">KGMB01110_13820</name>
</gene>
<keyword evidence="4 6" id="KW-1133">Transmembrane helix</keyword>
<feature type="transmembrane region" description="Helical" evidence="6">
    <location>
        <begin position="32"/>
        <end position="49"/>
    </location>
</feature>
<dbReference type="PANTHER" id="PTHR35007:SF1">
    <property type="entry name" value="PILUS ASSEMBLY PROTEIN"/>
    <property type="match status" value="1"/>
</dbReference>
<dbReference type="Proteomes" id="UP000265643">
    <property type="component" value="Unassembled WGS sequence"/>
</dbReference>
<keyword evidence="3 6" id="KW-0812">Transmembrane</keyword>
<comment type="subcellular location">
    <subcellularLocation>
        <location evidence="1">Cell membrane</location>
        <topology evidence="1">Multi-pass membrane protein</topology>
    </subcellularLocation>
</comment>
<feature type="transmembrane region" description="Helical" evidence="6">
    <location>
        <begin position="208"/>
        <end position="232"/>
    </location>
</feature>
<evidence type="ECO:0000256" key="2">
    <source>
        <dbReference type="ARBA" id="ARBA00022475"/>
    </source>
</evidence>
<keyword evidence="5 6" id="KW-0472">Membrane</keyword>
<sequence length="241" mass="28230">MQDIERKEFCLAGFQSVLILCVISWLFYDSFWFLLGAPIFGTIYLMDWLKKRCKEKERIFCLQFQEFMRTLTADLRTGYSLENALLETAKELRTLYGPEDRIRKEMEYMVHQFELNLSTDWVLRSFAARVEQEDVHSFVSVFLTAGHVGGEPIRILEQTGKILYDKLEVYREIQTITAAKQMEFRIMTVIPFGIIAYMRLAFSEFFQVLYGNLLGVLVMSGCLACYVGAWYLGRRMTEIEV</sequence>
<feature type="transmembrane region" description="Helical" evidence="6">
    <location>
        <begin position="184"/>
        <end position="202"/>
    </location>
</feature>
<evidence type="ECO:0000313" key="9">
    <source>
        <dbReference type="Proteomes" id="UP000265643"/>
    </source>
</evidence>
<dbReference type="PANTHER" id="PTHR35007">
    <property type="entry name" value="INTEGRAL MEMBRANE PROTEIN-RELATED"/>
    <property type="match status" value="1"/>
</dbReference>
<reference evidence="9" key="1">
    <citation type="submission" date="2018-09" db="EMBL/GenBank/DDBJ databases">
        <title>Draft Genome Sequence of Mediterraneibacter sp. KCTC 15684.</title>
        <authorList>
            <person name="Kim J.S."/>
            <person name="Han K.I."/>
            <person name="Suh M.K."/>
            <person name="Lee K.C."/>
            <person name="Eom M.K."/>
            <person name="Lee J.H."/>
            <person name="Park S.H."/>
            <person name="Kang S.W."/>
            <person name="Park J.E."/>
            <person name="Oh B.S."/>
            <person name="Yu S.Y."/>
            <person name="Choi S.H."/>
            <person name="Lee D.H."/>
            <person name="Yoon H."/>
            <person name="Kim B."/>
            <person name="Yang S.J."/>
            <person name="Lee J.S."/>
        </authorList>
    </citation>
    <scope>NUCLEOTIDE SEQUENCE [LARGE SCALE GENOMIC DNA]</scope>
    <source>
        <strain evidence="9">KCTC 15684</strain>
    </source>
</reference>
<comment type="caution">
    <text evidence="8">The sequence shown here is derived from an EMBL/GenBank/DDBJ whole genome shotgun (WGS) entry which is preliminary data.</text>
</comment>
<dbReference type="AlphaFoldDB" id="A0A391P489"/>
<accession>A0A391P489</accession>
<evidence type="ECO:0000256" key="1">
    <source>
        <dbReference type="ARBA" id="ARBA00004651"/>
    </source>
</evidence>
<evidence type="ECO:0000313" key="8">
    <source>
        <dbReference type="EMBL" id="GCA66946.1"/>
    </source>
</evidence>
<proteinExistence type="predicted"/>
<dbReference type="GO" id="GO:0005886">
    <property type="term" value="C:plasma membrane"/>
    <property type="evidence" value="ECO:0007669"/>
    <property type="project" value="UniProtKB-SubCell"/>
</dbReference>
<organism evidence="8 9">
    <name type="scientific">Mediterraneibacter butyricigenes</name>
    <dbReference type="NCBI Taxonomy" id="2316025"/>
    <lineage>
        <taxon>Bacteria</taxon>
        <taxon>Bacillati</taxon>
        <taxon>Bacillota</taxon>
        <taxon>Clostridia</taxon>
        <taxon>Lachnospirales</taxon>
        <taxon>Lachnospiraceae</taxon>
        <taxon>Mediterraneibacter</taxon>
    </lineage>
</organism>
<dbReference type="InterPro" id="IPR018076">
    <property type="entry name" value="T2SS_GspF_dom"/>
</dbReference>
<dbReference type="Pfam" id="PF00482">
    <property type="entry name" value="T2SSF"/>
    <property type="match status" value="1"/>
</dbReference>
<evidence type="ECO:0000259" key="7">
    <source>
        <dbReference type="Pfam" id="PF00482"/>
    </source>
</evidence>
<dbReference type="EMBL" id="BHGK01000001">
    <property type="protein sequence ID" value="GCA66946.1"/>
    <property type="molecule type" value="Genomic_DNA"/>
</dbReference>
<evidence type="ECO:0000256" key="6">
    <source>
        <dbReference type="SAM" id="Phobius"/>
    </source>
</evidence>
<keyword evidence="2" id="KW-1003">Cell membrane</keyword>
<feature type="transmembrane region" description="Helical" evidence="6">
    <location>
        <begin position="9"/>
        <end position="26"/>
    </location>
</feature>
<keyword evidence="9" id="KW-1185">Reference proteome</keyword>
<protein>
    <recommendedName>
        <fullName evidence="7">Type II secretion system protein GspF domain-containing protein</fullName>
    </recommendedName>
</protein>
<evidence type="ECO:0000256" key="5">
    <source>
        <dbReference type="ARBA" id="ARBA00023136"/>
    </source>
</evidence>
<evidence type="ECO:0000256" key="3">
    <source>
        <dbReference type="ARBA" id="ARBA00022692"/>
    </source>
</evidence>
<evidence type="ECO:0000256" key="4">
    <source>
        <dbReference type="ARBA" id="ARBA00022989"/>
    </source>
</evidence>
<feature type="domain" description="Type II secretion system protein GspF" evidence="7">
    <location>
        <begin position="67"/>
        <end position="198"/>
    </location>
</feature>